<sequence>MERISNSKWIATVASIWIQCSSGSLYTFSIYSPVLKSTQYYTQSTLDTVSVFKDLGANSGVLSGLLYSAVSTPHRHRSPSYSPPPSIIRGGPWVVHLAGAVQCFVGYFLMWLSVVGVIPRPPVAAMCLFMLVAAHAQTFFNTGNVVTAVRNFPDYGGTGVGIMKGFLGLSGAILIQVYRTIFDNKPTSFLLMLTVLPAVNALLLMCFVRIHETSEGDEKKHLNGFSLVALIIAAYLMVVIILENILTLQLSVRIFTFIVLILLLASPLCVAIKAQSQQRVSDGISQTFLIEGDQLMDDPNQLSAEKTYARQDPTGYHQMPNDPDQDMDATDKKKTFPWGEHLNLLQAMCTSNFWLLFLAMACGMGSGLATVNNMSQIGESFGYKSYETSTLVSLWSIWNFLGRFGAGYVSDYFLHEKGWSRPLFMAITLATMSIGHVVIASGLPGALYAGSVLVGVCYGSQWSLMPTITSEIFGVRHMGTIFNTITMASPLGSYIFSVRVVGYIYDKEASSEGGTCFGTHCFFLSFLIMASATLLGFLSALGLFFRTRSFYNQVVLRRLQHSVRE</sequence>
<evidence type="ECO:0000313" key="9">
    <source>
        <dbReference type="Proteomes" id="UP001415857"/>
    </source>
</evidence>
<dbReference type="CDD" id="cd17354">
    <property type="entry name" value="MFS_Mch1p_like"/>
    <property type="match status" value="1"/>
</dbReference>
<feature type="domain" description="NFD4 C-terminal" evidence="7">
    <location>
        <begin position="350"/>
        <end position="551"/>
    </location>
</feature>
<feature type="transmembrane region" description="Helical" evidence="5">
    <location>
        <begin position="445"/>
        <end position="464"/>
    </location>
</feature>
<dbReference type="SUPFAM" id="SSF103473">
    <property type="entry name" value="MFS general substrate transporter"/>
    <property type="match status" value="2"/>
</dbReference>
<feature type="transmembrane region" description="Helical" evidence="5">
    <location>
        <begin position="9"/>
        <end position="31"/>
    </location>
</feature>
<protein>
    <recommendedName>
        <fullName evidence="10">Nodulin-like domain-containing protein</fullName>
    </recommendedName>
</protein>
<evidence type="ECO:0008006" key="10">
    <source>
        <dbReference type="Google" id="ProtNLM"/>
    </source>
</evidence>
<organism evidence="8 9">
    <name type="scientific">Liquidambar formosana</name>
    <name type="common">Formosan gum</name>
    <dbReference type="NCBI Taxonomy" id="63359"/>
    <lineage>
        <taxon>Eukaryota</taxon>
        <taxon>Viridiplantae</taxon>
        <taxon>Streptophyta</taxon>
        <taxon>Embryophyta</taxon>
        <taxon>Tracheophyta</taxon>
        <taxon>Spermatophyta</taxon>
        <taxon>Magnoliopsida</taxon>
        <taxon>eudicotyledons</taxon>
        <taxon>Gunneridae</taxon>
        <taxon>Pentapetalae</taxon>
        <taxon>Saxifragales</taxon>
        <taxon>Altingiaceae</taxon>
        <taxon>Liquidambar</taxon>
    </lineage>
</organism>
<feature type="domain" description="Nodulin-like" evidence="6">
    <location>
        <begin position="8"/>
        <end position="70"/>
    </location>
</feature>
<dbReference type="Proteomes" id="UP001415857">
    <property type="component" value="Unassembled WGS sequence"/>
</dbReference>
<evidence type="ECO:0000256" key="5">
    <source>
        <dbReference type="SAM" id="Phobius"/>
    </source>
</evidence>
<evidence type="ECO:0000256" key="2">
    <source>
        <dbReference type="ARBA" id="ARBA00022692"/>
    </source>
</evidence>
<evidence type="ECO:0000259" key="6">
    <source>
        <dbReference type="Pfam" id="PF06813"/>
    </source>
</evidence>
<gene>
    <name evidence="8" type="ORF">L1049_027879</name>
</gene>
<comment type="caution">
    <text evidence="8">The sequence shown here is derived from an EMBL/GenBank/DDBJ whole genome shotgun (WGS) entry which is preliminary data.</text>
</comment>
<keyword evidence="3 5" id="KW-1133">Transmembrane helix</keyword>
<keyword evidence="9" id="KW-1185">Reference proteome</keyword>
<feature type="transmembrane region" description="Helical" evidence="5">
    <location>
        <begin position="254"/>
        <end position="272"/>
    </location>
</feature>
<feature type="transmembrane region" description="Helical" evidence="5">
    <location>
        <begin position="353"/>
        <end position="371"/>
    </location>
</feature>
<evidence type="ECO:0000313" key="8">
    <source>
        <dbReference type="EMBL" id="KAK9278314.1"/>
    </source>
</evidence>
<evidence type="ECO:0000256" key="1">
    <source>
        <dbReference type="ARBA" id="ARBA00004141"/>
    </source>
</evidence>
<dbReference type="PANTHER" id="PTHR21576:SF133">
    <property type="entry name" value="NODULIN-LIKE DOMAIN-CONTAINING PROTEIN"/>
    <property type="match status" value="1"/>
</dbReference>
<keyword evidence="4 5" id="KW-0472">Membrane</keyword>
<feature type="transmembrane region" description="Helical" evidence="5">
    <location>
        <begin position="155"/>
        <end position="177"/>
    </location>
</feature>
<feature type="transmembrane region" description="Helical" evidence="5">
    <location>
        <begin position="91"/>
        <end position="111"/>
    </location>
</feature>
<feature type="transmembrane region" description="Helical" evidence="5">
    <location>
        <begin position="189"/>
        <end position="210"/>
    </location>
</feature>
<feature type="transmembrane region" description="Helical" evidence="5">
    <location>
        <begin position="485"/>
        <end position="505"/>
    </location>
</feature>
<comment type="subcellular location">
    <subcellularLocation>
        <location evidence="1">Membrane</location>
        <topology evidence="1">Multi-pass membrane protein</topology>
    </subcellularLocation>
</comment>
<dbReference type="Gene3D" id="1.20.1250.20">
    <property type="entry name" value="MFS general substrate transporter like domains"/>
    <property type="match status" value="1"/>
</dbReference>
<dbReference type="InterPro" id="IPR010658">
    <property type="entry name" value="Nodulin-like"/>
</dbReference>
<feature type="transmembrane region" description="Helical" evidence="5">
    <location>
        <begin position="517"/>
        <end position="545"/>
    </location>
</feature>
<evidence type="ECO:0000259" key="7">
    <source>
        <dbReference type="Pfam" id="PF23262"/>
    </source>
</evidence>
<proteinExistence type="predicted"/>
<dbReference type="EMBL" id="JBBPBK010000009">
    <property type="protein sequence ID" value="KAK9278314.1"/>
    <property type="molecule type" value="Genomic_DNA"/>
</dbReference>
<feature type="transmembrane region" description="Helical" evidence="5">
    <location>
        <begin position="123"/>
        <end position="143"/>
    </location>
</feature>
<keyword evidence="2 5" id="KW-0812">Transmembrane</keyword>
<dbReference type="PANTHER" id="PTHR21576">
    <property type="entry name" value="UNCHARACTERIZED NODULIN-LIKE PROTEIN"/>
    <property type="match status" value="1"/>
</dbReference>
<dbReference type="InterPro" id="IPR056555">
    <property type="entry name" value="NFD4_C"/>
</dbReference>
<feature type="domain" description="Nodulin-like" evidence="6">
    <location>
        <begin position="92"/>
        <end position="272"/>
    </location>
</feature>
<evidence type="ECO:0000256" key="4">
    <source>
        <dbReference type="ARBA" id="ARBA00023136"/>
    </source>
</evidence>
<reference evidence="8 9" key="1">
    <citation type="journal article" date="2024" name="Plant J.">
        <title>Genome sequences and population genomics reveal climatic adaptation and genomic divergence between two closely related sweetgum species.</title>
        <authorList>
            <person name="Xu W.Q."/>
            <person name="Ren C.Q."/>
            <person name="Zhang X.Y."/>
            <person name="Comes H.P."/>
            <person name="Liu X.H."/>
            <person name="Li Y.G."/>
            <person name="Kettle C.J."/>
            <person name="Jalonen R."/>
            <person name="Gaisberger H."/>
            <person name="Ma Y.Z."/>
            <person name="Qiu Y.X."/>
        </authorList>
    </citation>
    <scope>NUCLEOTIDE SEQUENCE [LARGE SCALE GENOMIC DNA]</scope>
    <source>
        <strain evidence="8">Hangzhou</strain>
    </source>
</reference>
<feature type="transmembrane region" description="Helical" evidence="5">
    <location>
        <begin position="391"/>
        <end position="410"/>
    </location>
</feature>
<accession>A0AAP0RJ52</accession>
<name>A0AAP0RJ52_LIQFO</name>
<evidence type="ECO:0000256" key="3">
    <source>
        <dbReference type="ARBA" id="ARBA00022989"/>
    </source>
</evidence>
<dbReference type="GO" id="GO:0016020">
    <property type="term" value="C:membrane"/>
    <property type="evidence" value="ECO:0007669"/>
    <property type="project" value="UniProtKB-SubCell"/>
</dbReference>
<dbReference type="Pfam" id="PF23262">
    <property type="entry name" value="NFD4_C"/>
    <property type="match status" value="1"/>
</dbReference>
<dbReference type="AlphaFoldDB" id="A0AAP0RJ52"/>
<feature type="transmembrane region" description="Helical" evidence="5">
    <location>
        <begin position="222"/>
        <end position="242"/>
    </location>
</feature>
<dbReference type="InterPro" id="IPR036259">
    <property type="entry name" value="MFS_trans_sf"/>
</dbReference>
<dbReference type="Pfam" id="PF06813">
    <property type="entry name" value="Nodulin-like"/>
    <property type="match status" value="2"/>
</dbReference>